<feature type="signal peptide" evidence="3">
    <location>
        <begin position="1"/>
        <end position="16"/>
    </location>
</feature>
<proteinExistence type="inferred from homology"/>
<dbReference type="PANTHER" id="PTHR31571:SF1">
    <property type="entry name" value="ALTERED INHERITANCE OF MITOCHONDRIA PROTEIN 6"/>
    <property type="match status" value="1"/>
</dbReference>
<dbReference type="PANTHER" id="PTHR31571">
    <property type="entry name" value="ALTERED INHERITANCE OF MITOCHONDRIA PROTEIN 6"/>
    <property type="match status" value="1"/>
</dbReference>
<evidence type="ECO:0000256" key="3">
    <source>
        <dbReference type="SAM" id="SignalP"/>
    </source>
</evidence>
<dbReference type="Proteomes" id="UP000799118">
    <property type="component" value="Unassembled WGS sequence"/>
</dbReference>
<dbReference type="SUPFAM" id="SSF51695">
    <property type="entry name" value="PLC-like phosphodiesterases"/>
    <property type="match status" value="1"/>
</dbReference>
<dbReference type="GO" id="GO:0006629">
    <property type="term" value="P:lipid metabolic process"/>
    <property type="evidence" value="ECO:0007669"/>
    <property type="project" value="InterPro"/>
</dbReference>
<reference evidence="4" key="1">
    <citation type="journal article" date="2019" name="Environ. Microbiol.">
        <title>Fungal ecological strategies reflected in gene transcription - a case study of two litter decomposers.</title>
        <authorList>
            <person name="Barbi F."/>
            <person name="Kohler A."/>
            <person name="Barry K."/>
            <person name="Baskaran P."/>
            <person name="Daum C."/>
            <person name="Fauchery L."/>
            <person name="Ihrmark K."/>
            <person name="Kuo A."/>
            <person name="LaButti K."/>
            <person name="Lipzen A."/>
            <person name="Morin E."/>
            <person name="Grigoriev I.V."/>
            <person name="Henrissat B."/>
            <person name="Lindahl B."/>
            <person name="Martin F."/>
        </authorList>
    </citation>
    <scope>NUCLEOTIDE SEQUENCE</scope>
    <source>
        <strain evidence="4">JB14</strain>
    </source>
</reference>
<keyword evidence="5" id="KW-1185">Reference proteome</keyword>
<evidence type="ECO:0000256" key="2">
    <source>
        <dbReference type="ARBA" id="ARBA00014286"/>
    </source>
</evidence>
<feature type="chain" id="PRO_5025530489" description="Altered inheritance of mitochondria protein 6" evidence="3">
    <location>
        <begin position="17"/>
        <end position="310"/>
    </location>
</feature>
<accession>A0A6A4ISV6</accession>
<organism evidence="4 5">
    <name type="scientific">Gymnopus androsaceus JB14</name>
    <dbReference type="NCBI Taxonomy" id="1447944"/>
    <lineage>
        <taxon>Eukaryota</taxon>
        <taxon>Fungi</taxon>
        <taxon>Dikarya</taxon>
        <taxon>Basidiomycota</taxon>
        <taxon>Agaricomycotina</taxon>
        <taxon>Agaricomycetes</taxon>
        <taxon>Agaricomycetidae</taxon>
        <taxon>Agaricales</taxon>
        <taxon>Marasmiineae</taxon>
        <taxon>Omphalotaceae</taxon>
        <taxon>Gymnopus</taxon>
    </lineage>
</organism>
<dbReference type="EMBL" id="ML769384">
    <property type="protein sequence ID" value="KAE9411025.1"/>
    <property type="molecule type" value="Genomic_DNA"/>
</dbReference>
<name>A0A6A4ISV6_9AGAR</name>
<dbReference type="InterPro" id="IPR051236">
    <property type="entry name" value="HAT_RTT109-like"/>
</dbReference>
<comment type="similarity">
    <text evidence="1">Belongs to the AIM6 family.</text>
</comment>
<keyword evidence="3" id="KW-0732">Signal</keyword>
<dbReference type="AlphaFoldDB" id="A0A6A4ISV6"/>
<sequence length="310" mass="33540">MLSTMIVAITLALTRGLEVLCKATVFNQIAMLEESNSTLLQYPTQFTQNIVPKQIHSHNDYWRDVPLLEALSFGVASVEADVWYINGTLHIGHELGALTAARTLDSLYIQPLVNILAGQNPVNAFTTNLTGPPNGVFDMSGTTSLQLLICMKTDGNITLAPVLQALEPLRQINALTTFDNGTLSVSAITAVGTGNTPLEGIQALSPRDLFLDAPLTDLDDPDVTYDVNLSPLASTDYEPAVGWSGIGNISDAQLANITKFVNDAHTRGIKARFWDTPGWPIQARHAVWEVLLNAGADWLNVDDLEAASQF</sequence>
<dbReference type="GO" id="GO:0008081">
    <property type="term" value="F:phosphoric diester hydrolase activity"/>
    <property type="evidence" value="ECO:0007669"/>
    <property type="project" value="InterPro"/>
</dbReference>
<dbReference type="OrthoDB" id="4153866at2759"/>
<dbReference type="InterPro" id="IPR017946">
    <property type="entry name" value="PLC-like_Pdiesterase_TIM-brl"/>
</dbReference>
<evidence type="ECO:0000313" key="4">
    <source>
        <dbReference type="EMBL" id="KAE9411025.1"/>
    </source>
</evidence>
<protein>
    <recommendedName>
        <fullName evidence="2">Altered inheritance of mitochondria protein 6</fullName>
    </recommendedName>
</protein>
<gene>
    <name evidence="4" type="ORF">BT96DRAFT_1011713</name>
</gene>
<evidence type="ECO:0000313" key="5">
    <source>
        <dbReference type="Proteomes" id="UP000799118"/>
    </source>
</evidence>
<evidence type="ECO:0000256" key="1">
    <source>
        <dbReference type="ARBA" id="ARBA00008858"/>
    </source>
</evidence>